<keyword evidence="5" id="KW-0862">Zinc</keyword>
<evidence type="ECO:0000256" key="1">
    <source>
        <dbReference type="ARBA" id="ARBA00004496"/>
    </source>
</evidence>
<dbReference type="AlphaFoldDB" id="A0A2Z7CY27"/>
<keyword evidence="5" id="KW-0863">Zinc-finger</keyword>
<evidence type="ECO:0000256" key="4">
    <source>
        <dbReference type="ARBA" id="ARBA00022723"/>
    </source>
</evidence>
<dbReference type="OrthoDB" id="1925036at2759"/>
<dbReference type="GO" id="GO:0005737">
    <property type="term" value="C:cytoplasm"/>
    <property type="evidence" value="ECO:0007669"/>
    <property type="project" value="UniProtKB-SubCell"/>
</dbReference>
<dbReference type="PANTHER" id="PTHR33059">
    <property type="entry name" value="FCS-LIKE ZINC FINGER 5"/>
    <property type="match status" value="1"/>
</dbReference>
<evidence type="ECO:0000256" key="5">
    <source>
        <dbReference type="ARBA" id="ARBA00022771"/>
    </source>
</evidence>
<feature type="zinc finger region" description="FLZ-type" evidence="6">
    <location>
        <begin position="58"/>
        <end position="102"/>
    </location>
</feature>
<name>A0A2Z7CY27_9LAMI</name>
<evidence type="ECO:0000256" key="2">
    <source>
        <dbReference type="ARBA" id="ARBA00009374"/>
    </source>
</evidence>
<reference evidence="9 10" key="1">
    <citation type="journal article" date="2015" name="Proc. Natl. Acad. Sci. U.S.A.">
        <title>The resurrection genome of Boea hygrometrica: A blueprint for survival of dehydration.</title>
        <authorList>
            <person name="Xiao L."/>
            <person name="Yang G."/>
            <person name="Zhang L."/>
            <person name="Yang X."/>
            <person name="Zhao S."/>
            <person name="Ji Z."/>
            <person name="Zhou Q."/>
            <person name="Hu M."/>
            <person name="Wang Y."/>
            <person name="Chen M."/>
            <person name="Xu Y."/>
            <person name="Jin H."/>
            <person name="Xiao X."/>
            <person name="Hu G."/>
            <person name="Bao F."/>
            <person name="Hu Y."/>
            <person name="Wan P."/>
            <person name="Li L."/>
            <person name="Deng X."/>
            <person name="Kuang T."/>
            <person name="Xiang C."/>
            <person name="Zhu J.K."/>
            <person name="Oliver M.J."/>
            <person name="He Y."/>
        </authorList>
    </citation>
    <scope>NUCLEOTIDE SEQUENCE [LARGE SCALE GENOMIC DNA]</scope>
    <source>
        <strain evidence="10">cv. XS01</strain>
    </source>
</reference>
<evidence type="ECO:0000313" key="10">
    <source>
        <dbReference type="Proteomes" id="UP000250235"/>
    </source>
</evidence>
<dbReference type="EMBL" id="KQ992981">
    <property type="protein sequence ID" value="KZV49756.1"/>
    <property type="molecule type" value="Genomic_DNA"/>
</dbReference>
<protein>
    <recommendedName>
        <fullName evidence="8">FLZ-type domain-containing protein</fullName>
    </recommendedName>
</protein>
<keyword evidence="4" id="KW-0479">Metal-binding</keyword>
<feature type="domain" description="FLZ-type" evidence="8">
    <location>
        <begin position="58"/>
        <end position="102"/>
    </location>
</feature>
<dbReference type="InterPro" id="IPR007650">
    <property type="entry name" value="Zf-FLZ_dom"/>
</dbReference>
<comment type="similarity">
    <text evidence="2">Belongs to the FLZ family.</text>
</comment>
<feature type="compositionally biased region" description="Basic and acidic residues" evidence="7">
    <location>
        <begin position="118"/>
        <end position="128"/>
    </location>
</feature>
<keyword evidence="3" id="KW-0963">Cytoplasm</keyword>
<dbReference type="Proteomes" id="UP000250235">
    <property type="component" value="Unassembled WGS sequence"/>
</dbReference>
<gene>
    <name evidence="9" type="ORF">F511_07307</name>
</gene>
<feature type="region of interest" description="Disordered" evidence="7">
    <location>
        <begin position="95"/>
        <end position="128"/>
    </location>
</feature>
<comment type="subcellular location">
    <subcellularLocation>
        <location evidence="1">Cytoplasm</location>
    </subcellularLocation>
</comment>
<accession>A0A2Z7CY27</accession>
<dbReference type="GO" id="GO:0008270">
    <property type="term" value="F:zinc ion binding"/>
    <property type="evidence" value="ECO:0007669"/>
    <property type="project" value="UniProtKB-KW"/>
</dbReference>
<evidence type="ECO:0000259" key="8">
    <source>
        <dbReference type="PROSITE" id="PS51795"/>
    </source>
</evidence>
<proteinExistence type="inferred from homology"/>
<organism evidence="9 10">
    <name type="scientific">Dorcoceras hygrometricum</name>
    <dbReference type="NCBI Taxonomy" id="472368"/>
    <lineage>
        <taxon>Eukaryota</taxon>
        <taxon>Viridiplantae</taxon>
        <taxon>Streptophyta</taxon>
        <taxon>Embryophyta</taxon>
        <taxon>Tracheophyta</taxon>
        <taxon>Spermatophyta</taxon>
        <taxon>Magnoliopsida</taxon>
        <taxon>eudicotyledons</taxon>
        <taxon>Gunneridae</taxon>
        <taxon>Pentapetalae</taxon>
        <taxon>asterids</taxon>
        <taxon>lamiids</taxon>
        <taxon>Lamiales</taxon>
        <taxon>Gesneriaceae</taxon>
        <taxon>Didymocarpoideae</taxon>
        <taxon>Trichosporeae</taxon>
        <taxon>Loxocarpinae</taxon>
        <taxon>Dorcoceras</taxon>
    </lineage>
</organism>
<sequence length="128" mass="14371">MSMIGVEVAVNLEQAELFPQPGCPSPVIEYERRSLPMPVFSPRFQAKSSGDPEIHTAYFLKRCGLCHRSLAPDIDVYMYRGDVAFCSVECREQRMKQDERKERRVGHRHEVVASAAEASDKAETAVAA</sequence>
<dbReference type="Pfam" id="PF04570">
    <property type="entry name" value="zf-FLZ"/>
    <property type="match status" value="1"/>
</dbReference>
<evidence type="ECO:0000313" key="9">
    <source>
        <dbReference type="EMBL" id="KZV49756.1"/>
    </source>
</evidence>
<evidence type="ECO:0000256" key="7">
    <source>
        <dbReference type="SAM" id="MobiDB-lite"/>
    </source>
</evidence>
<dbReference type="PANTHER" id="PTHR33059:SF76">
    <property type="entry name" value="FCS-LIKE ZINC FINGER 7"/>
    <property type="match status" value="1"/>
</dbReference>
<dbReference type="PROSITE" id="PS51795">
    <property type="entry name" value="ZF_FLZ"/>
    <property type="match status" value="1"/>
</dbReference>
<keyword evidence="10" id="KW-1185">Reference proteome</keyword>
<evidence type="ECO:0000256" key="3">
    <source>
        <dbReference type="ARBA" id="ARBA00022490"/>
    </source>
</evidence>
<evidence type="ECO:0000256" key="6">
    <source>
        <dbReference type="PROSITE-ProRule" id="PRU01131"/>
    </source>
</evidence>